<accession>A0A1W6L3T4</accession>
<comment type="catalytic activity">
    <reaction evidence="5 6">
        <text>5-amino-1-(5-phospho-beta-D-ribosyl)imidazole + hydrogencarbonate + ATP = 5-carboxyamino-1-(5-phospho-D-ribosyl)imidazole + ADP + phosphate + 2 H(+)</text>
        <dbReference type="Rhea" id="RHEA:19317"/>
        <dbReference type="ChEBI" id="CHEBI:15378"/>
        <dbReference type="ChEBI" id="CHEBI:17544"/>
        <dbReference type="ChEBI" id="CHEBI:30616"/>
        <dbReference type="ChEBI" id="CHEBI:43474"/>
        <dbReference type="ChEBI" id="CHEBI:58730"/>
        <dbReference type="ChEBI" id="CHEBI:137981"/>
        <dbReference type="ChEBI" id="CHEBI:456216"/>
        <dbReference type="EC" id="6.3.4.18"/>
    </reaction>
</comment>
<evidence type="ECO:0000256" key="5">
    <source>
        <dbReference type="HAMAP-Rule" id="MF_01928"/>
    </source>
</evidence>
<dbReference type="FunFam" id="3.30.1490.20:FF:000015">
    <property type="entry name" value="N5-carboxyaminoimidazole ribonucleotide synthase"/>
    <property type="match status" value="1"/>
</dbReference>
<dbReference type="AlphaFoldDB" id="A0A1W6L3T4"/>
<feature type="binding site" evidence="5">
    <location>
        <position position="191"/>
    </location>
    <ligand>
        <name>ATP</name>
        <dbReference type="ChEBI" id="CHEBI:30616"/>
    </ligand>
</feature>
<dbReference type="InterPro" id="IPR003135">
    <property type="entry name" value="ATP-grasp_carboxylate-amine"/>
</dbReference>
<dbReference type="Gene3D" id="3.30.1490.20">
    <property type="entry name" value="ATP-grasp fold, A domain"/>
    <property type="match status" value="1"/>
</dbReference>
<dbReference type="GO" id="GO:0046872">
    <property type="term" value="F:metal ion binding"/>
    <property type="evidence" value="ECO:0007669"/>
    <property type="project" value="InterPro"/>
</dbReference>
<dbReference type="Pfam" id="PF17769">
    <property type="entry name" value="PurK_C"/>
    <property type="match status" value="1"/>
</dbReference>
<protein>
    <recommendedName>
        <fullName evidence="5 6">N5-carboxyaminoimidazole ribonucleotide synthase</fullName>
        <shortName evidence="5 6">N5-CAIR synthase</shortName>
        <ecNumber evidence="5 6">6.3.4.18</ecNumber>
    </recommendedName>
    <alternativeName>
        <fullName evidence="5 6">5-(carboxyamino)imidazole ribonucleotide synthetase</fullName>
    </alternativeName>
</protein>
<dbReference type="KEGG" id="rgu:A4W93_02880"/>
<dbReference type="HAMAP" id="MF_01928">
    <property type="entry name" value="PurK"/>
    <property type="match status" value="1"/>
</dbReference>
<dbReference type="SUPFAM" id="SSF52440">
    <property type="entry name" value="PreATP-grasp domain"/>
    <property type="match status" value="1"/>
</dbReference>
<dbReference type="InterPro" id="IPR016185">
    <property type="entry name" value="PreATP-grasp_dom_sf"/>
</dbReference>
<name>A0A1W6L3T4_9BURK</name>
<evidence type="ECO:0000256" key="2">
    <source>
        <dbReference type="ARBA" id="ARBA00022741"/>
    </source>
</evidence>
<evidence type="ECO:0000256" key="1">
    <source>
        <dbReference type="ARBA" id="ARBA00022598"/>
    </source>
</evidence>
<evidence type="ECO:0000313" key="8">
    <source>
        <dbReference type="Proteomes" id="UP000193427"/>
    </source>
</evidence>
<dbReference type="InterPro" id="IPR011761">
    <property type="entry name" value="ATP-grasp"/>
</dbReference>
<dbReference type="Gene3D" id="3.30.470.20">
    <property type="entry name" value="ATP-grasp fold, B domain"/>
    <property type="match status" value="1"/>
</dbReference>
<feature type="binding site" evidence="5">
    <location>
        <begin position="269"/>
        <end position="270"/>
    </location>
    <ligand>
        <name>ATP</name>
        <dbReference type="ChEBI" id="CHEBI:30616"/>
    </ligand>
</feature>
<gene>
    <name evidence="5 6" type="primary">purK</name>
    <name evidence="7" type="ORF">A4W93_02880</name>
</gene>
<dbReference type="NCBIfam" id="NF004677">
    <property type="entry name" value="PRK06019.1-3"/>
    <property type="match status" value="1"/>
</dbReference>
<comment type="function">
    <text evidence="6">Catalyzes the ATP-dependent conversion of 5-aminoimidazole ribonucleotide (AIR) and HCO(3)- to N5-carboxyaminoimidazole ribonucleotide (N5-CAIR).</text>
</comment>
<dbReference type="SUPFAM" id="SSF51246">
    <property type="entry name" value="Rudiment single hybrid motif"/>
    <property type="match status" value="1"/>
</dbReference>
<feature type="binding site" evidence="5">
    <location>
        <position position="214"/>
    </location>
    <ligand>
        <name>ATP</name>
        <dbReference type="ChEBI" id="CHEBI:30616"/>
    </ligand>
</feature>
<dbReference type="InterPro" id="IPR013815">
    <property type="entry name" value="ATP_grasp_subdomain_1"/>
</dbReference>
<dbReference type="Proteomes" id="UP000193427">
    <property type="component" value="Chromosome"/>
</dbReference>
<keyword evidence="4 5" id="KW-0067">ATP-binding</keyword>
<feature type="binding site" evidence="5">
    <location>
        <begin position="183"/>
        <end position="186"/>
    </location>
    <ligand>
        <name>ATP</name>
        <dbReference type="ChEBI" id="CHEBI:30616"/>
    </ligand>
</feature>
<dbReference type="EMBL" id="CP015118">
    <property type="protein sequence ID" value="ARN18945.1"/>
    <property type="molecule type" value="Genomic_DNA"/>
</dbReference>
<proteinExistence type="inferred from homology"/>
<comment type="function">
    <text evidence="5">Catalyzes the ATP-dependent conversion of 5-aminoimidazole ribonucleotide (AIR) and HCO(3)(-) to N5-carboxyaminoimidazole ribonucleotide (N5-CAIR).</text>
</comment>
<dbReference type="InterPro" id="IPR011054">
    <property type="entry name" value="Rudment_hybrid_motif"/>
</dbReference>
<keyword evidence="8" id="KW-1185">Reference proteome</keyword>
<dbReference type="STRING" id="946333.A4W93_02880"/>
<dbReference type="GO" id="GO:0004638">
    <property type="term" value="F:phosphoribosylaminoimidazole carboxylase activity"/>
    <property type="evidence" value="ECO:0007669"/>
    <property type="project" value="InterPro"/>
</dbReference>
<comment type="subunit">
    <text evidence="5 6">Homodimer.</text>
</comment>
<dbReference type="NCBIfam" id="NF004679">
    <property type="entry name" value="PRK06019.1-5"/>
    <property type="match status" value="1"/>
</dbReference>
<dbReference type="OrthoDB" id="9804625at2"/>
<dbReference type="PANTHER" id="PTHR11609">
    <property type="entry name" value="PURINE BIOSYNTHESIS PROTEIN 6/7, PUR6/7"/>
    <property type="match status" value="1"/>
</dbReference>
<dbReference type="NCBIfam" id="TIGR01161">
    <property type="entry name" value="purK"/>
    <property type="match status" value="1"/>
</dbReference>
<evidence type="ECO:0000256" key="6">
    <source>
        <dbReference type="RuleBase" id="RU361200"/>
    </source>
</evidence>
<feature type="binding site" evidence="5">
    <location>
        <position position="109"/>
    </location>
    <ligand>
        <name>ATP</name>
        <dbReference type="ChEBI" id="CHEBI:30616"/>
    </ligand>
</feature>
<dbReference type="Pfam" id="PF02222">
    <property type="entry name" value="ATP-grasp"/>
    <property type="match status" value="1"/>
</dbReference>
<dbReference type="UniPathway" id="UPA00074">
    <property type="reaction ID" value="UER00942"/>
</dbReference>
<comment type="similarity">
    <text evidence="5 6">Belongs to the PurK/PurT family.</text>
</comment>
<organism evidence="7 8">
    <name type="scientific">Piscinibacter gummiphilus</name>
    <dbReference type="NCBI Taxonomy" id="946333"/>
    <lineage>
        <taxon>Bacteria</taxon>
        <taxon>Pseudomonadati</taxon>
        <taxon>Pseudomonadota</taxon>
        <taxon>Betaproteobacteria</taxon>
        <taxon>Burkholderiales</taxon>
        <taxon>Sphaerotilaceae</taxon>
        <taxon>Piscinibacter</taxon>
    </lineage>
</organism>
<comment type="pathway">
    <text evidence="5 6">Purine metabolism; IMP biosynthesis via de novo pathway; 5-amino-1-(5-phospho-D-ribosyl)imidazole-4-carboxylate from 5-amino-1-(5-phospho-D-ribosyl)imidazole (N5-CAIR route): step 1/2.</text>
</comment>
<dbReference type="GO" id="GO:0034028">
    <property type="term" value="F:5-(carboxyamino)imidazole ribonucleotide synthase activity"/>
    <property type="evidence" value="ECO:0007669"/>
    <property type="project" value="UniProtKB-UniRule"/>
</dbReference>
<reference evidence="7 8" key="1">
    <citation type="submission" date="2016-04" db="EMBL/GenBank/DDBJ databases">
        <title>Complete genome sequence of natural rubber-degrading, novel Gram-negative bacterium, Rhizobacter gummiphilus strain NS21.</title>
        <authorList>
            <person name="Tabata M."/>
            <person name="Kasai D."/>
            <person name="Fukuda M."/>
        </authorList>
    </citation>
    <scope>NUCLEOTIDE SEQUENCE [LARGE SCALE GENOMIC DNA]</scope>
    <source>
        <strain evidence="7 8">NS21</strain>
    </source>
</reference>
<dbReference type="NCBIfam" id="NF004676">
    <property type="entry name" value="PRK06019.1-2"/>
    <property type="match status" value="1"/>
</dbReference>
<dbReference type="RefSeq" id="WP_085749181.1">
    <property type="nucleotide sequence ID" value="NZ_BSPR01000001.1"/>
</dbReference>
<evidence type="ECO:0000256" key="4">
    <source>
        <dbReference type="ARBA" id="ARBA00022840"/>
    </source>
</evidence>
<dbReference type="InterPro" id="IPR005875">
    <property type="entry name" value="PurK"/>
</dbReference>
<dbReference type="InterPro" id="IPR040686">
    <property type="entry name" value="PurK_C"/>
</dbReference>
<dbReference type="PANTHER" id="PTHR11609:SF5">
    <property type="entry name" value="PHOSPHORIBOSYLAMINOIMIDAZOLE CARBOXYLASE"/>
    <property type="match status" value="1"/>
</dbReference>
<evidence type="ECO:0000313" key="7">
    <source>
        <dbReference type="EMBL" id="ARN18945.1"/>
    </source>
</evidence>
<keyword evidence="3 5" id="KW-0658">Purine biosynthesis</keyword>
<keyword evidence="2 5" id="KW-0547">Nucleotide-binding</keyword>
<evidence type="ECO:0000256" key="3">
    <source>
        <dbReference type="ARBA" id="ARBA00022755"/>
    </source>
</evidence>
<feature type="binding site" evidence="5">
    <location>
        <position position="148"/>
    </location>
    <ligand>
        <name>ATP</name>
        <dbReference type="ChEBI" id="CHEBI:30616"/>
    </ligand>
</feature>
<dbReference type="PROSITE" id="PS50975">
    <property type="entry name" value="ATP_GRASP"/>
    <property type="match status" value="1"/>
</dbReference>
<dbReference type="GO" id="GO:0005524">
    <property type="term" value="F:ATP binding"/>
    <property type="evidence" value="ECO:0007669"/>
    <property type="project" value="UniProtKB-UniRule"/>
</dbReference>
<feature type="binding site" evidence="5">
    <location>
        <begin position="153"/>
        <end position="159"/>
    </location>
    <ligand>
        <name>ATP</name>
        <dbReference type="ChEBI" id="CHEBI:30616"/>
    </ligand>
</feature>
<dbReference type="InterPro" id="IPR054350">
    <property type="entry name" value="PurT/PurK_preATP-grasp"/>
</dbReference>
<dbReference type="SUPFAM" id="SSF56059">
    <property type="entry name" value="Glutathione synthetase ATP-binding domain-like"/>
    <property type="match status" value="1"/>
</dbReference>
<dbReference type="Gene3D" id="3.40.50.20">
    <property type="match status" value="1"/>
</dbReference>
<dbReference type="GO" id="GO:0005829">
    <property type="term" value="C:cytosol"/>
    <property type="evidence" value="ECO:0007669"/>
    <property type="project" value="TreeGrafter"/>
</dbReference>
<dbReference type="GO" id="GO:0006189">
    <property type="term" value="P:'de novo' IMP biosynthetic process"/>
    <property type="evidence" value="ECO:0007669"/>
    <property type="project" value="UniProtKB-UniRule"/>
</dbReference>
<dbReference type="Pfam" id="PF22660">
    <property type="entry name" value="RS_preATP-grasp-like"/>
    <property type="match status" value="1"/>
</dbReference>
<keyword evidence="1 5" id="KW-0436">Ligase</keyword>
<dbReference type="EC" id="6.3.4.18" evidence="5 6"/>
<sequence>MSKTSYIAPGATLGVLGGGQLGRMFVHAAQRAGYFTAVLDADADSPAGTVSHHHVKTGYRDEAGLAELARVSAAVTTEFENVPADALRTLAATRPVAPSGDAVATCQDRAVEKAHIVRCGVPCAPHAVIETEAQLAAVTDDLLPGILKTSRLGYDGKGQVRVNTRAELATAWADLKRVPCVLEKRLPLAYEVSVIVARGASGDVVHFPLQQNLHRDGILAVTTVPAPDVTPAVQQQAVAAAEKIASTLGYVGVLCVEFFVLADGSLVANEMAPRPHNSGHYTMDACDRSQFDLQVHTLTNTPLVAPRLHSSAVMLNLLGDLWFPGGAATAVEPAWDRVLALPGTHLHLYGKTEARAGRKMGHLNVTAATPAEARDVALRAAAVLGLAAW</sequence>